<dbReference type="Gene3D" id="3.30.70.360">
    <property type="match status" value="1"/>
</dbReference>
<dbReference type="Proteomes" id="UP001199816">
    <property type="component" value="Unassembled WGS sequence"/>
</dbReference>
<dbReference type="InterPro" id="IPR036264">
    <property type="entry name" value="Bact_exopeptidase_dim_dom"/>
</dbReference>
<dbReference type="PANTHER" id="PTHR11014">
    <property type="entry name" value="PEPTIDASE M20 FAMILY MEMBER"/>
    <property type="match status" value="1"/>
</dbReference>
<evidence type="ECO:0000313" key="3">
    <source>
        <dbReference type="EMBL" id="MCD2421432.1"/>
    </source>
</evidence>
<dbReference type="InterPro" id="IPR017439">
    <property type="entry name" value="Amidohydrolase"/>
</dbReference>
<protein>
    <submittedName>
        <fullName evidence="3">M20 family metallopeptidase</fullName>
    </submittedName>
</protein>
<evidence type="ECO:0000313" key="4">
    <source>
        <dbReference type="Proteomes" id="UP001199816"/>
    </source>
</evidence>
<evidence type="ECO:0000259" key="2">
    <source>
        <dbReference type="Pfam" id="PF07687"/>
    </source>
</evidence>
<dbReference type="Pfam" id="PF01546">
    <property type="entry name" value="Peptidase_M20"/>
    <property type="match status" value="1"/>
</dbReference>
<dbReference type="EMBL" id="JAJNEC010000003">
    <property type="protein sequence ID" value="MCD2421432.1"/>
    <property type="molecule type" value="Genomic_DNA"/>
</dbReference>
<dbReference type="RefSeq" id="WP_231002338.1">
    <property type="nucleotide sequence ID" value="NZ_JAJNEC010000003.1"/>
</dbReference>
<dbReference type="Pfam" id="PF07687">
    <property type="entry name" value="M20_dimer"/>
    <property type="match status" value="1"/>
</dbReference>
<accession>A0ABS8PK09</accession>
<organism evidence="3 4">
    <name type="scientific">Niabella pedocola</name>
    <dbReference type="NCBI Taxonomy" id="1752077"/>
    <lineage>
        <taxon>Bacteria</taxon>
        <taxon>Pseudomonadati</taxon>
        <taxon>Bacteroidota</taxon>
        <taxon>Chitinophagia</taxon>
        <taxon>Chitinophagales</taxon>
        <taxon>Chitinophagaceae</taxon>
        <taxon>Niabella</taxon>
    </lineage>
</organism>
<dbReference type="NCBIfam" id="TIGR01891">
    <property type="entry name" value="amidohydrolases"/>
    <property type="match status" value="1"/>
</dbReference>
<evidence type="ECO:0000256" key="1">
    <source>
        <dbReference type="ARBA" id="ARBA00022801"/>
    </source>
</evidence>
<dbReference type="InterPro" id="IPR011650">
    <property type="entry name" value="Peptidase_M20_dimer"/>
</dbReference>
<dbReference type="SUPFAM" id="SSF53187">
    <property type="entry name" value="Zn-dependent exopeptidases"/>
    <property type="match status" value="1"/>
</dbReference>
<proteinExistence type="predicted"/>
<dbReference type="CDD" id="cd03886">
    <property type="entry name" value="M20_Acy1"/>
    <property type="match status" value="1"/>
</dbReference>
<reference evidence="3 4" key="1">
    <citation type="submission" date="2021-11" db="EMBL/GenBank/DDBJ databases">
        <title>Genomic of Niabella pedocola.</title>
        <authorList>
            <person name="Wu T."/>
        </authorList>
    </citation>
    <scope>NUCLEOTIDE SEQUENCE [LARGE SCALE GENOMIC DNA]</scope>
    <source>
        <strain evidence="3 4">JCM 31011</strain>
    </source>
</reference>
<dbReference type="PANTHER" id="PTHR11014:SF63">
    <property type="entry name" value="METALLOPEPTIDASE, PUTATIVE (AFU_ORTHOLOGUE AFUA_6G09600)-RELATED"/>
    <property type="match status" value="1"/>
</dbReference>
<keyword evidence="1" id="KW-0378">Hydrolase</keyword>
<dbReference type="PIRSF" id="PIRSF005962">
    <property type="entry name" value="Pept_M20D_amidohydro"/>
    <property type="match status" value="1"/>
</dbReference>
<dbReference type="SUPFAM" id="SSF55031">
    <property type="entry name" value="Bacterial exopeptidase dimerisation domain"/>
    <property type="match status" value="1"/>
</dbReference>
<dbReference type="InterPro" id="IPR002933">
    <property type="entry name" value="Peptidase_M20"/>
</dbReference>
<feature type="domain" description="Peptidase M20 dimerisation" evidence="2">
    <location>
        <begin position="191"/>
        <end position="268"/>
    </location>
</feature>
<keyword evidence="4" id="KW-1185">Reference proteome</keyword>
<name>A0ABS8PK09_9BACT</name>
<sequence length="397" mass="42989">MTDKIQLLAKQFAPELIEVRRYLHAHPELSYQEYETSKYIQARLTDLGIPFEVKATTGVIGLLKGRNPEKRVIALRADMDALPIQELNEVSYRSVHENVMHACGHDVHTACLLGAAKILNEIKDTWEGTVKLIFQPGEEKNPGGASLLIKEGVLEHPAPAAIFGLHVHPGLEVGKLSFRGGKVMASADELYITVKGKGGHAAAPNVCIDPILIASHLVVALQQVISRRNNPQNPTVLSITAINGGTTTNVIPDEVKLKGTFRAMNEQWRFEAHDIIRGIAEGVVNGMGASLDLHIDVGYPSVYNNEALSAQAAELAVAYAGAAQVGETEIRMGAEDFGYYTQQIPGCFYRLGVMNVAQGITAGVHTPRFNVDENAIELGMGMMAWLAVATDLTKLKG</sequence>
<gene>
    <name evidence="3" type="ORF">LQ567_01575</name>
</gene>
<dbReference type="Gene3D" id="3.40.630.10">
    <property type="entry name" value="Zn peptidases"/>
    <property type="match status" value="1"/>
</dbReference>
<comment type="caution">
    <text evidence="3">The sequence shown here is derived from an EMBL/GenBank/DDBJ whole genome shotgun (WGS) entry which is preliminary data.</text>
</comment>